<organism evidence="1 2">
    <name type="scientific">Steccherinum ochraceum</name>
    <dbReference type="NCBI Taxonomy" id="92696"/>
    <lineage>
        <taxon>Eukaryota</taxon>
        <taxon>Fungi</taxon>
        <taxon>Dikarya</taxon>
        <taxon>Basidiomycota</taxon>
        <taxon>Agaricomycotina</taxon>
        <taxon>Agaricomycetes</taxon>
        <taxon>Polyporales</taxon>
        <taxon>Steccherinaceae</taxon>
        <taxon>Steccherinum</taxon>
    </lineage>
</organism>
<dbReference type="EMBL" id="RWJN01000352">
    <property type="protein sequence ID" value="TCD62684.1"/>
    <property type="molecule type" value="Genomic_DNA"/>
</dbReference>
<dbReference type="Proteomes" id="UP000292702">
    <property type="component" value="Unassembled WGS sequence"/>
</dbReference>
<proteinExistence type="predicted"/>
<accession>A0A4R0RK52</accession>
<reference evidence="1 2" key="1">
    <citation type="submission" date="2018-11" db="EMBL/GenBank/DDBJ databases">
        <title>Genome assembly of Steccherinum ochraceum LE-BIN_3174, the white-rot fungus of the Steccherinaceae family (The Residual Polyporoid clade, Polyporales, Basidiomycota).</title>
        <authorList>
            <person name="Fedorova T.V."/>
            <person name="Glazunova O.A."/>
            <person name="Landesman E.O."/>
            <person name="Moiseenko K.V."/>
            <person name="Psurtseva N.V."/>
            <person name="Savinova O.S."/>
            <person name="Shakhova N.V."/>
            <person name="Tyazhelova T.V."/>
            <person name="Vasina D.V."/>
        </authorList>
    </citation>
    <scope>NUCLEOTIDE SEQUENCE [LARGE SCALE GENOMIC DNA]</scope>
    <source>
        <strain evidence="1 2">LE-BIN_3174</strain>
    </source>
</reference>
<comment type="caution">
    <text evidence="1">The sequence shown here is derived from an EMBL/GenBank/DDBJ whole genome shotgun (WGS) entry which is preliminary data.</text>
</comment>
<evidence type="ECO:0000313" key="1">
    <source>
        <dbReference type="EMBL" id="TCD62684.1"/>
    </source>
</evidence>
<gene>
    <name evidence="1" type="ORF">EIP91_006543</name>
</gene>
<dbReference type="AlphaFoldDB" id="A0A4R0RK52"/>
<sequence>MTVYPPLSPRRSRILKLIIAYPGLPPVHSMVVCLCYQRDDLVAPRRTILIFKRIIACLTSPTSIQLLRLRCQARGDSIVPDGTILSDTHADHCLSDRPPVLTTTARICHACEPLQGHVLRPTSCLGFLVLDRPSSAPSSLSSSPSTLQTFLQSIASTIFLSHRYHRWLSYISLDRSFPTSPSSFPLVLSACLFKLYRHVKSPAPRLRVKPSPAPIFRSRDFSLSKMHR</sequence>
<name>A0A4R0RK52_9APHY</name>
<keyword evidence="2" id="KW-1185">Reference proteome</keyword>
<evidence type="ECO:0000313" key="2">
    <source>
        <dbReference type="Proteomes" id="UP000292702"/>
    </source>
</evidence>
<protein>
    <submittedName>
        <fullName evidence="1">Uncharacterized protein</fullName>
    </submittedName>
</protein>